<keyword evidence="1" id="KW-1133">Transmembrane helix</keyword>
<feature type="transmembrane region" description="Helical" evidence="1">
    <location>
        <begin position="137"/>
        <end position="157"/>
    </location>
</feature>
<dbReference type="GeneID" id="54284732"/>
<keyword evidence="1" id="KW-0472">Membrane</keyword>
<dbReference type="AlphaFoldDB" id="A0A6A5XVX6"/>
<dbReference type="EMBL" id="ML978068">
    <property type="protein sequence ID" value="KAF2016861.1"/>
    <property type="molecule type" value="Genomic_DNA"/>
</dbReference>
<dbReference type="Proteomes" id="UP000799778">
    <property type="component" value="Unassembled WGS sequence"/>
</dbReference>
<keyword evidence="1" id="KW-0812">Transmembrane</keyword>
<accession>A0A6A5XVX6</accession>
<keyword evidence="3" id="KW-1185">Reference proteome</keyword>
<gene>
    <name evidence="2" type="ORF">BU24DRAFT_419912</name>
</gene>
<organism evidence="2 3">
    <name type="scientific">Aaosphaeria arxii CBS 175.79</name>
    <dbReference type="NCBI Taxonomy" id="1450172"/>
    <lineage>
        <taxon>Eukaryota</taxon>
        <taxon>Fungi</taxon>
        <taxon>Dikarya</taxon>
        <taxon>Ascomycota</taxon>
        <taxon>Pezizomycotina</taxon>
        <taxon>Dothideomycetes</taxon>
        <taxon>Pleosporomycetidae</taxon>
        <taxon>Pleosporales</taxon>
        <taxon>Pleosporales incertae sedis</taxon>
        <taxon>Aaosphaeria</taxon>
    </lineage>
</organism>
<proteinExistence type="predicted"/>
<reference evidence="2" key="1">
    <citation type="journal article" date="2020" name="Stud. Mycol.">
        <title>101 Dothideomycetes genomes: a test case for predicting lifestyles and emergence of pathogens.</title>
        <authorList>
            <person name="Haridas S."/>
            <person name="Albert R."/>
            <person name="Binder M."/>
            <person name="Bloem J."/>
            <person name="Labutti K."/>
            <person name="Salamov A."/>
            <person name="Andreopoulos B."/>
            <person name="Baker S."/>
            <person name="Barry K."/>
            <person name="Bills G."/>
            <person name="Bluhm B."/>
            <person name="Cannon C."/>
            <person name="Castanera R."/>
            <person name="Culley D."/>
            <person name="Daum C."/>
            <person name="Ezra D."/>
            <person name="Gonzalez J."/>
            <person name="Henrissat B."/>
            <person name="Kuo A."/>
            <person name="Liang C."/>
            <person name="Lipzen A."/>
            <person name="Lutzoni F."/>
            <person name="Magnuson J."/>
            <person name="Mondo S."/>
            <person name="Nolan M."/>
            <person name="Ohm R."/>
            <person name="Pangilinan J."/>
            <person name="Park H.-J."/>
            <person name="Ramirez L."/>
            <person name="Alfaro M."/>
            <person name="Sun H."/>
            <person name="Tritt A."/>
            <person name="Yoshinaga Y."/>
            <person name="Zwiers L.-H."/>
            <person name="Turgeon B."/>
            <person name="Goodwin S."/>
            <person name="Spatafora J."/>
            <person name="Crous P."/>
            <person name="Grigoriev I."/>
        </authorList>
    </citation>
    <scope>NUCLEOTIDE SEQUENCE</scope>
    <source>
        <strain evidence="2">CBS 175.79</strain>
    </source>
</reference>
<dbReference type="RefSeq" id="XP_033385200.1">
    <property type="nucleotide sequence ID" value="XM_033527335.1"/>
</dbReference>
<evidence type="ECO:0000256" key="1">
    <source>
        <dbReference type="SAM" id="Phobius"/>
    </source>
</evidence>
<evidence type="ECO:0000313" key="3">
    <source>
        <dbReference type="Proteomes" id="UP000799778"/>
    </source>
</evidence>
<protein>
    <submittedName>
        <fullName evidence="2">Uncharacterized protein</fullName>
    </submittedName>
</protein>
<sequence>MDSKNVLNMHSVYRFYLEDTLRLTILIISRSRVVESLESFEFTSSQTSVEPFKSLKPFKPLNSSTLIKTSNPSTSSPTQALHTSSLPSHLITQHSPIPPFHPYISNKLAAYSTARRVDHNTLPAAVMPTRRNRTMRAVRLTIFTFSPVDVCLFFISLL</sequence>
<evidence type="ECO:0000313" key="2">
    <source>
        <dbReference type="EMBL" id="KAF2016861.1"/>
    </source>
</evidence>
<name>A0A6A5XVX6_9PLEO</name>